<feature type="transmembrane region" description="Helical" evidence="9">
    <location>
        <begin position="15"/>
        <end position="35"/>
    </location>
</feature>
<comment type="similarity">
    <text evidence="2">Belongs to the amino acid-polyamine-organocation (APC) superfamily. Amino acid transporter (AAT) (TC 2.A.3.1) family.</text>
</comment>
<proteinExistence type="inferred from homology"/>
<dbReference type="GO" id="GO:0016020">
    <property type="term" value="C:membrane"/>
    <property type="evidence" value="ECO:0007669"/>
    <property type="project" value="UniProtKB-SubCell"/>
</dbReference>
<feature type="region of interest" description="Disordered" evidence="8">
    <location>
        <begin position="446"/>
        <end position="467"/>
    </location>
</feature>
<feature type="transmembrane region" description="Helical" evidence="9">
    <location>
        <begin position="392"/>
        <end position="413"/>
    </location>
</feature>
<evidence type="ECO:0000256" key="6">
    <source>
        <dbReference type="ARBA" id="ARBA00022989"/>
    </source>
</evidence>
<dbReference type="PANTHER" id="PTHR43495">
    <property type="entry name" value="GABA PERMEASE"/>
    <property type="match status" value="1"/>
</dbReference>
<dbReference type="Pfam" id="PF00324">
    <property type="entry name" value="AA_permease"/>
    <property type="match status" value="1"/>
</dbReference>
<evidence type="ECO:0000256" key="2">
    <source>
        <dbReference type="ARBA" id="ARBA00008583"/>
    </source>
</evidence>
<keyword evidence="4 9" id="KW-0812">Transmembrane</keyword>
<reference evidence="12" key="1">
    <citation type="journal article" date="2017" name="Med. Chem. Commun.">
        <title>Nonomuraea sp. ATCC 55076 harbours the largest actinomycete chromosome to date and the kistamicin biosynthetic gene cluster.</title>
        <authorList>
            <person name="Nazari B."/>
            <person name="Forneris C.C."/>
            <person name="Gibson M.I."/>
            <person name="Moon K."/>
            <person name="Schramma K.R."/>
            <person name="Seyedsayamdost M.R."/>
        </authorList>
    </citation>
    <scope>NUCLEOTIDE SEQUENCE [LARGE SCALE GENOMIC DNA]</scope>
    <source>
        <strain evidence="12">ATCC 55076</strain>
    </source>
</reference>
<dbReference type="InterPro" id="IPR004841">
    <property type="entry name" value="AA-permease/SLC12A_dom"/>
</dbReference>
<organism evidence="11 12">
    <name type="scientific">[Actinomadura] parvosata subsp. kistnae</name>
    <dbReference type="NCBI Taxonomy" id="1909395"/>
    <lineage>
        <taxon>Bacteria</taxon>
        <taxon>Bacillati</taxon>
        <taxon>Actinomycetota</taxon>
        <taxon>Actinomycetes</taxon>
        <taxon>Streptosporangiales</taxon>
        <taxon>Streptosporangiaceae</taxon>
        <taxon>Nonomuraea</taxon>
    </lineage>
</organism>
<feature type="transmembrane region" description="Helical" evidence="9">
    <location>
        <begin position="355"/>
        <end position="380"/>
    </location>
</feature>
<dbReference type="GO" id="GO:0006865">
    <property type="term" value="P:amino acid transport"/>
    <property type="evidence" value="ECO:0007669"/>
    <property type="project" value="UniProtKB-KW"/>
</dbReference>
<dbReference type="EMBL" id="CP017717">
    <property type="protein sequence ID" value="AQZ65704.1"/>
    <property type="molecule type" value="Genomic_DNA"/>
</dbReference>
<keyword evidence="5" id="KW-0029">Amino-acid transport</keyword>
<comment type="subcellular location">
    <subcellularLocation>
        <location evidence="1">Membrane</location>
        <topology evidence="1">Multi-pass membrane protein</topology>
    </subcellularLocation>
</comment>
<feature type="transmembrane region" description="Helical" evidence="9">
    <location>
        <begin position="230"/>
        <end position="254"/>
    </location>
</feature>
<dbReference type="Gene3D" id="1.20.1740.10">
    <property type="entry name" value="Amino acid/polyamine transporter I"/>
    <property type="match status" value="1"/>
</dbReference>
<feature type="domain" description="Amino acid permease/ SLC12A" evidence="10">
    <location>
        <begin position="14"/>
        <end position="423"/>
    </location>
</feature>
<sequence length="467" mass="48900">MDPLRHDLSRRQMRMIGIGGAIGTGLFLGSAAAIATAGPAVVVSFLIGGAVALTLAYALSTMVAAYPGVHGFGGLAHRFLGRGPAFVQRWWYWGAQVVNVGSEALAAGIYVRLWWPQLPLWVPVAVIAIVVLAANALTVRVFGEFEYWFAMIKVVAILLFIGLGVAAIFFGLPGSPAIGLSGWTDHGGFAPFGLPGIWLAMVLVFFSYMGTESMAIAAGEARDARRDVVAATRGVVVRLLLFYVLATAVVISVVPWTDAGGTVTASPFVRLFQYAGIPAAVHIMNAVVLVAAVSAMNTNVYLTSRTLYQLSVTRHAPGVFARVNRRGVPLNALLFSGLGLVLASLLAAFAPGQAFLALVGLALGGAVLTWVLILATYLAFWRAHPERRSPRGNLLAAGSALSILVLLGVLATMSVTETFATPTRLGAPLLLLVVVAAVAHRLLGRRAGPEPGPEELSPDPAAAGPAR</sequence>
<keyword evidence="3" id="KW-0813">Transport</keyword>
<keyword evidence="6 9" id="KW-1133">Transmembrane helix</keyword>
<keyword evidence="7 9" id="KW-0472">Membrane</keyword>
<feature type="transmembrane region" description="Helical" evidence="9">
    <location>
        <begin position="154"/>
        <end position="172"/>
    </location>
</feature>
<dbReference type="KEGG" id="noa:BKM31_33385"/>
<name>A0A1V0A677_9ACTN</name>
<dbReference type="Proteomes" id="UP000190797">
    <property type="component" value="Chromosome"/>
</dbReference>
<dbReference type="RefSeq" id="WP_080041969.1">
    <property type="nucleotide sequence ID" value="NZ_CP017717.1"/>
</dbReference>
<evidence type="ECO:0000256" key="8">
    <source>
        <dbReference type="SAM" id="MobiDB-lite"/>
    </source>
</evidence>
<protein>
    <recommendedName>
        <fullName evidence="10">Amino acid permease/ SLC12A domain-containing protein</fullName>
    </recommendedName>
</protein>
<evidence type="ECO:0000259" key="10">
    <source>
        <dbReference type="Pfam" id="PF00324"/>
    </source>
</evidence>
<dbReference type="STRING" id="1909395.BKM31_33385"/>
<gene>
    <name evidence="11" type="ORF">BKM31_33385</name>
</gene>
<feature type="transmembrane region" description="Helical" evidence="9">
    <location>
        <begin position="41"/>
        <end position="69"/>
    </location>
</feature>
<dbReference type="FunFam" id="1.20.1740.10:FF:000001">
    <property type="entry name" value="Amino acid permease"/>
    <property type="match status" value="1"/>
</dbReference>
<accession>A0A1V0A677</accession>
<dbReference type="GO" id="GO:0055085">
    <property type="term" value="P:transmembrane transport"/>
    <property type="evidence" value="ECO:0007669"/>
    <property type="project" value="InterPro"/>
</dbReference>
<feature type="transmembrane region" description="Helical" evidence="9">
    <location>
        <begin position="192"/>
        <end position="209"/>
    </location>
</feature>
<dbReference type="PANTHER" id="PTHR43495:SF5">
    <property type="entry name" value="GAMMA-AMINOBUTYRIC ACID PERMEASE"/>
    <property type="match status" value="1"/>
</dbReference>
<feature type="transmembrane region" description="Helical" evidence="9">
    <location>
        <begin position="330"/>
        <end position="349"/>
    </location>
</feature>
<evidence type="ECO:0000313" key="12">
    <source>
        <dbReference type="Proteomes" id="UP000190797"/>
    </source>
</evidence>
<evidence type="ECO:0000313" key="11">
    <source>
        <dbReference type="EMBL" id="AQZ65704.1"/>
    </source>
</evidence>
<evidence type="ECO:0000256" key="3">
    <source>
        <dbReference type="ARBA" id="ARBA00022448"/>
    </source>
</evidence>
<keyword evidence="12" id="KW-1185">Reference proteome</keyword>
<evidence type="ECO:0000256" key="1">
    <source>
        <dbReference type="ARBA" id="ARBA00004141"/>
    </source>
</evidence>
<evidence type="ECO:0000256" key="5">
    <source>
        <dbReference type="ARBA" id="ARBA00022970"/>
    </source>
</evidence>
<dbReference type="AlphaFoldDB" id="A0A1V0A677"/>
<evidence type="ECO:0000256" key="4">
    <source>
        <dbReference type="ARBA" id="ARBA00022692"/>
    </source>
</evidence>
<feature type="transmembrane region" description="Helical" evidence="9">
    <location>
        <begin position="425"/>
        <end position="443"/>
    </location>
</feature>
<evidence type="ECO:0000256" key="7">
    <source>
        <dbReference type="ARBA" id="ARBA00023136"/>
    </source>
</evidence>
<feature type="transmembrane region" description="Helical" evidence="9">
    <location>
        <begin position="121"/>
        <end position="142"/>
    </location>
</feature>
<dbReference type="PIRSF" id="PIRSF006060">
    <property type="entry name" value="AA_transporter"/>
    <property type="match status" value="1"/>
</dbReference>
<dbReference type="OrthoDB" id="5297508at2"/>
<evidence type="ECO:0000256" key="9">
    <source>
        <dbReference type="SAM" id="Phobius"/>
    </source>
</evidence>
<feature type="transmembrane region" description="Helical" evidence="9">
    <location>
        <begin position="274"/>
        <end position="295"/>
    </location>
</feature>